<reference evidence="3 4" key="1">
    <citation type="submission" date="2021-05" db="EMBL/GenBank/DDBJ databases">
        <title>Kineosporia and Streptomyces sp. nov. two new marine actinobacteria isolated from Coral.</title>
        <authorList>
            <person name="Buangrab K."/>
            <person name="Sutthacheep M."/>
            <person name="Yeemin T."/>
            <person name="Harunari E."/>
            <person name="Igarashi Y."/>
            <person name="Kanchanasin P."/>
            <person name="Tanasupawat S."/>
            <person name="Phongsopitanun W."/>
        </authorList>
    </citation>
    <scope>NUCLEOTIDE SEQUENCE [LARGE SCALE GENOMIC DNA]</scope>
    <source>
        <strain evidence="3 4">J2-2</strain>
    </source>
</reference>
<keyword evidence="1" id="KW-0472">Membrane</keyword>
<comment type="caution">
    <text evidence="3">The sequence shown here is derived from an EMBL/GenBank/DDBJ whole genome shotgun (WGS) entry which is preliminary data.</text>
</comment>
<name>A0ABS5TPL4_9ACTN</name>
<protein>
    <recommendedName>
        <fullName evidence="2">DUF6745 domain-containing protein</fullName>
    </recommendedName>
</protein>
<sequence>MPHEATTPGDATSGSAFVARWIAASLGTSPLTDADRHTVRAGLASLHEGLGLHWHGNVVWVRSPQELTRALADAPALMRGAYLAAGGRSRPLARAGRFGRALSQGTMVTGYAFIAAMLAFFPSYYAGSLVDAAGGHRLAPGGLFAVSVLVTVLTGLFAAAVLTRSAVNSARRVYAPIGEDLDQRLRPVLSHGRPGASDAGVPVRRAVSGLWNERLLEHAWSEGTTVRGFHRDGALHDRWAAGAAGQAALREAGLSTLNRRNQAVLAGLLDVRKALVWVPYSWVTVVLEPPVQMHTETAGEGLRLHRDDGPALVWPDGQVEFYLHGVRIPAELAGREPTVRELHAERNSEVRRVLIEREGWSHYITRAGLRLIGAAPDPGNPGRELRLYRTPPRVFDSDRLLLMTNGSPDRTGTLRHYAELVPGELDDPIEAAAWQYGVPAEVYRELARRT</sequence>
<feature type="transmembrane region" description="Helical" evidence="1">
    <location>
        <begin position="98"/>
        <end position="121"/>
    </location>
</feature>
<evidence type="ECO:0000259" key="2">
    <source>
        <dbReference type="Pfam" id="PF20530"/>
    </source>
</evidence>
<keyword evidence="1" id="KW-1133">Transmembrane helix</keyword>
<dbReference type="RefSeq" id="WP_214159581.1">
    <property type="nucleotide sequence ID" value="NZ_JAHBAY010000015.1"/>
</dbReference>
<proteinExistence type="predicted"/>
<organism evidence="3 4">
    <name type="scientific">Kineosporia corallincola</name>
    <dbReference type="NCBI Taxonomy" id="2835133"/>
    <lineage>
        <taxon>Bacteria</taxon>
        <taxon>Bacillati</taxon>
        <taxon>Actinomycetota</taxon>
        <taxon>Actinomycetes</taxon>
        <taxon>Kineosporiales</taxon>
        <taxon>Kineosporiaceae</taxon>
        <taxon>Kineosporia</taxon>
    </lineage>
</organism>
<evidence type="ECO:0000313" key="4">
    <source>
        <dbReference type="Proteomes" id="UP001197247"/>
    </source>
</evidence>
<feature type="domain" description="DUF6745" evidence="2">
    <location>
        <begin position="252"/>
        <end position="445"/>
    </location>
</feature>
<evidence type="ECO:0000313" key="3">
    <source>
        <dbReference type="EMBL" id="MBT0773045.1"/>
    </source>
</evidence>
<dbReference type="Proteomes" id="UP001197247">
    <property type="component" value="Unassembled WGS sequence"/>
</dbReference>
<feature type="transmembrane region" description="Helical" evidence="1">
    <location>
        <begin position="141"/>
        <end position="162"/>
    </location>
</feature>
<gene>
    <name evidence="3" type="ORF">KIH74_29145</name>
</gene>
<dbReference type="EMBL" id="JAHBAY010000015">
    <property type="protein sequence ID" value="MBT0773045.1"/>
    <property type="molecule type" value="Genomic_DNA"/>
</dbReference>
<keyword evidence="1" id="KW-0812">Transmembrane</keyword>
<dbReference type="Pfam" id="PF20530">
    <property type="entry name" value="DUF6745"/>
    <property type="match status" value="1"/>
</dbReference>
<evidence type="ECO:0000256" key="1">
    <source>
        <dbReference type="SAM" id="Phobius"/>
    </source>
</evidence>
<accession>A0ABS5TPL4</accession>
<keyword evidence="4" id="KW-1185">Reference proteome</keyword>
<dbReference type="InterPro" id="IPR046633">
    <property type="entry name" value="DUF6745"/>
</dbReference>